<sequence length="131" mass="15269">MKSLICFLVLFVNVFCQNHNIDQKKNEKSWIGDYSFSARNKDGLKTGFDINIFTLNNITVKYISDGGKPEIYKNLKSDFIQKDKIKINFNPKYEEMGIIYIEKLDNEYYISGSPIYYINPGSDDMPLKKLN</sequence>
<dbReference type="EMBL" id="AKJY01000014">
    <property type="protein sequence ID" value="EJL74232.1"/>
    <property type="molecule type" value="Genomic_DNA"/>
</dbReference>
<comment type="caution">
    <text evidence="1">The sequence shown here is derived from an EMBL/GenBank/DDBJ whole genome shotgun (WGS) entry which is preliminary data.</text>
</comment>
<keyword evidence="2" id="KW-1185">Reference proteome</keyword>
<dbReference type="Proteomes" id="UP000007509">
    <property type="component" value="Unassembled WGS sequence"/>
</dbReference>
<dbReference type="PATRIC" id="fig|1144316.3.peg.976"/>
<accession>J2T831</accession>
<gene>
    <name evidence="1" type="ORF">PMI13_00965</name>
</gene>
<reference evidence="1 2" key="1">
    <citation type="journal article" date="2012" name="J. Bacteriol.">
        <title>Twenty-one genome sequences from Pseudomonas species and 19 genome sequences from diverse bacteria isolated from the rhizosphere and endosphere of Populus deltoides.</title>
        <authorList>
            <person name="Brown S.D."/>
            <person name="Utturkar S.M."/>
            <person name="Klingeman D.M."/>
            <person name="Johnson C.M."/>
            <person name="Martin S.L."/>
            <person name="Land M.L."/>
            <person name="Lu T.Y."/>
            <person name="Schadt C.W."/>
            <person name="Doktycz M.J."/>
            <person name="Pelletier D.A."/>
        </authorList>
    </citation>
    <scope>NUCLEOTIDE SEQUENCE [LARGE SCALE GENOMIC DNA]</scope>
    <source>
        <strain evidence="1 2">CF314</strain>
    </source>
</reference>
<organism evidence="1 2">
    <name type="scientific">Chryseobacterium populi</name>
    <dbReference type="NCBI Taxonomy" id="1144316"/>
    <lineage>
        <taxon>Bacteria</taxon>
        <taxon>Pseudomonadati</taxon>
        <taxon>Bacteroidota</taxon>
        <taxon>Flavobacteriia</taxon>
        <taxon>Flavobacteriales</taxon>
        <taxon>Weeksellaceae</taxon>
        <taxon>Chryseobacterium group</taxon>
        <taxon>Chryseobacterium</taxon>
    </lineage>
</organism>
<dbReference type="OrthoDB" id="7065421at2"/>
<evidence type="ECO:0000313" key="1">
    <source>
        <dbReference type="EMBL" id="EJL74232.1"/>
    </source>
</evidence>
<evidence type="ECO:0000313" key="2">
    <source>
        <dbReference type="Proteomes" id="UP000007509"/>
    </source>
</evidence>
<dbReference type="RefSeq" id="WP_007841199.1">
    <property type="nucleotide sequence ID" value="NZ_AKJY01000014.1"/>
</dbReference>
<dbReference type="AlphaFoldDB" id="J2T831"/>
<protein>
    <submittedName>
        <fullName evidence="1">Uncharacterized protein</fullName>
    </submittedName>
</protein>
<proteinExistence type="predicted"/>
<name>J2T831_9FLAO</name>